<dbReference type="NCBIfam" id="NF033521">
    <property type="entry name" value="lasso_leader_L3"/>
    <property type="match status" value="1"/>
</dbReference>
<dbReference type="EMBL" id="CP165727">
    <property type="protein sequence ID" value="XDV62086.1"/>
    <property type="molecule type" value="Genomic_DNA"/>
</dbReference>
<name>A0AB39XX59_9ACTN</name>
<organism evidence="1">
    <name type="scientific">Streptomyces sp. R33</name>
    <dbReference type="NCBI Taxonomy" id="3238629"/>
    <lineage>
        <taxon>Bacteria</taxon>
        <taxon>Bacillati</taxon>
        <taxon>Actinomycetota</taxon>
        <taxon>Actinomycetes</taxon>
        <taxon>Kitasatosporales</taxon>
        <taxon>Streptomycetaceae</taxon>
        <taxon>Streptomyces</taxon>
    </lineage>
</organism>
<proteinExistence type="predicted"/>
<protein>
    <submittedName>
        <fullName evidence="1">Lasso RiPP family leader peptide-containing protein</fullName>
    </submittedName>
</protein>
<evidence type="ECO:0000313" key="1">
    <source>
        <dbReference type="EMBL" id="XDV62086.1"/>
    </source>
</evidence>
<dbReference type="AlphaFoldDB" id="A0AB39XX59"/>
<gene>
    <name evidence="1" type="ORF">AB5J51_03630</name>
</gene>
<sequence>MNDHEVVEYEAPEMLPIGEFSELTMWYGWASNDGEGTAII</sequence>
<accession>A0AB39XX59</accession>
<dbReference type="RefSeq" id="WP_133895650.1">
    <property type="nucleotide sequence ID" value="NZ_CP165727.1"/>
</dbReference>
<reference evidence="1" key="1">
    <citation type="submission" date="2024-08" db="EMBL/GenBank/DDBJ databases">
        <authorList>
            <person name="Yu S.T."/>
        </authorList>
    </citation>
    <scope>NUCLEOTIDE SEQUENCE</scope>
    <source>
        <strain evidence="1">R33</strain>
    </source>
</reference>